<evidence type="ECO:0000256" key="2">
    <source>
        <dbReference type="ARBA" id="ARBA00009816"/>
    </source>
</evidence>
<evidence type="ECO:0000256" key="3">
    <source>
        <dbReference type="ARBA" id="ARBA00022692"/>
    </source>
</evidence>
<feature type="transmembrane region" description="Helical" evidence="7">
    <location>
        <begin position="252"/>
        <end position="275"/>
    </location>
</feature>
<feature type="transmembrane region" description="Helical" evidence="7">
    <location>
        <begin position="25"/>
        <end position="48"/>
    </location>
</feature>
<evidence type="ECO:0000313" key="9">
    <source>
        <dbReference type="WBParaSite" id="TMUE_2000007252.1"/>
    </source>
</evidence>
<keyword evidence="5 7" id="KW-0472">Membrane</keyword>
<evidence type="ECO:0000256" key="6">
    <source>
        <dbReference type="ARBA" id="ARBA00023180"/>
    </source>
</evidence>
<feature type="transmembrane region" description="Helical" evidence="7">
    <location>
        <begin position="215"/>
        <end position="232"/>
    </location>
</feature>
<dbReference type="GO" id="GO:0005789">
    <property type="term" value="C:endoplasmic reticulum membrane"/>
    <property type="evidence" value="ECO:0007669"/>
    <property type="project" value="InterPro"/>
</dbReference>
<keyword evidence="4 7" id="KW-1133">Transmembrane helix</keyword>
<dbReference type="Proteomes" id="UP000046395">
    <property type="component" value="Unassembled WGS sequence"/>
</dbReference>
<reference evidence="9" key="1">
    <citation type="submission" date="2019-12" db="UniProtKB">
        <authorList>
            <consortium name="WormBaseParasite"/>
        </authorList>
    </citation>
    <scope>IDENTIFICATION</scope>
</reference>
<dbReference type="Pfam" id="PF10204">
    <property type="entry name" value="DuoxA"/>
    <property type="match status" value="1"/>
</dbReference>
<dbReference type="PANTHER" id="PTHR31158">
    <property type="entry name" value="DUAL OXIDASE 2"/>
    <property type="match status" value="1"/>
</dbReference>
<evidence type="ECO:0000256" key="1">
    <source>
        <dbReference type="ARBA" id="ARBA00004141"/>
    </source>
</evidence>
<dbReference type="AlphaFoldDB" id="A0A5S6QK31"/>
<evidence type="ECO:0000313" key="8">
    <source>
        <dbReference type="Proteomes" id="UP000046395"/>
    </source>
</evidence>
<dbReference type="GO" id="GO:0015031">
    <property type="term" value="P:protein transport"/>
    <property type="evidence" value="ECO:0007669"/>
    <property type="project" value="InterPro"/>
</dbReference>
<proteinExistence type="inferred from homology"/>
<organism evidence="8 9">
    <name type="scientific">Trichuris muris</name>
    <name type="common">Mouse whipworm</name>
    <dbReference type="NCBI Taxonomy" id="70415"/>
    <lineage>
        <taxon>Eukaryota</taxon>
        <taxon>Metazoa</taxon>
        <taxon>Ecdysozoa</taxon>
        <taxon>Nematoda</taxon>
        <taxon>Enoplea</taxon>
        <taxon>Dorylaimia</taxon>
        <taxon>Trichinellida</taxon>
        <taxon>Trichuridae</taxon>
        <taxon>Trichuris</taxon>
    </lineage>
</organism>
<protein>
    <submittedName>
        <fullName evidence="9">DUOXA-like protein C06E1.3</fullName>
    </submittedName>
</protein>
<comment type="similarity">
    <text evidence="2">Belongs to the DUOXA family.</text>
</comment>
<dbReference type="PANTHER" id="PTHR31158:SF1">
    <property type="entry name" value="DOXA1 FACTOR-RELATED"/>
    <property type="match status" value="1"/>
</dbReference>
<keyword evidence="3 7" id="KW-0812">Transmembrane</keyword>
<evidence type="ECO:0000256" key="4">
    <source>
        <dbReference type="ARBA" id="ARBA00022989"/>
    </source>
</evidence>
<keyword evidence="8" id="KW-1185">Reference proteome</keyword>
<evidence type="ECO:0000256" key="7">
    <source>
        <dbReference type="SAM" id="Phobius"/>
    </source>
</evidence>
<sequence>MVEGWFNAFREFGGPTWYGDHRTPVVIDFAIAQIAVIFSVFLTTFLIIFPGVRRRKWTSFLSTVHTLLIGASILIAHFHPSWHQADVAIFAPYRSFSSERILGMLGIRIGLSCANITLQGSTEKNTHEFMNYNERIYFTDVKTMHGNLLDSLQKGLPYPIITIIEYLAVEKAGFVWGRGYRLAGYYTDFVLWISFSLWCLLVLMICALPRYFSRMLASTGCCLCTANVVYAVSCPKSLSIPFPTSSEQHARVVFYFGWCFWLILATGISCMLAGLSIRLVELNCSCEFKTFLQSDYEAMSNSTGTSGENSSPAFCCSVVLTKFNRFHCKDCKRKFSTVVPQQHQTCWDFPFQVRRMRKVTSLAMLNFKWKTKTASGGILNMGIFTDFRTTSADVYAMWCSVSTCQQLADYPFSSWDTLDQCP</sequence>
<keyword evidence="6" id="KW-0325">Glycoprotein</keyword>
<name>A0A5S6QK31_TRIMR</name>
<dbReference type="STRING" id="70415.A0A5S6QK31"/>
<dbReference type="InterPro" id="IPR018469">
    <property type="entry name" value="Dual_oxidase_maturation_fac"/>
</dbReference>
<accession>A0A5S6QK31</accession>
<evidence type="ECO:0000256" key="5">
    <source>
        <dbReference type="ARBA" id="ARBA00023136"/>
    </source>
</evidence>
<dbReference type="WBParaSite" id="TMUE_2000007252.1">
    <property type="protein sequence ID" value="TMUE_2000007252.1"/>
    <property type="gene ID" value="WBGene00289880"/>
</dbReference>
<feature type="transmembrane region" description="Helical" evidence="7">
    <location>
        <begin position="189"/>
        <end position="208"/>
    </location>
</feature>
<feature type="transmembrane region" description="Helical" evidence="7">
    <location>
        <begin position="60"/>
        <end position="78"/>
    </location>
</feature>
<comment type="subcellular location">
    <subcellularLocation>
        <location evidence="1">Membrane</location>
        <topology evidence="1">Multi-pass membrane protein</topology>
    </subcellularLocation>
</comment>